<keyword evidence="2" id="KW-1185">Reference proteome</keyword>
<dbReference type="EMBL" id="QAYC01000028">
    <property type="protein sequence ID" value="PTW38814.1"/>
    <property type="molecule type" value="Genomic_DNA"/>
</dbReference>
<reference evidence="1 2" key="1">
    <citation type="submission" date="2018-04" db="EMBL/GenBank/DDBJ databases">
        <title>Genomic Encyclopedia of Archaeal and Bacterial Type Strains, Phase II (KMG-II): from individual species to whole genera.</title>
        <authorList>
            <person name="Goeker M."/>
        </authorList>
    </citation>
    <scope>NUCLEOTIDE SEQUENCE [LARGE SCALE GENOMIC DNA]</scope>
    <source>
        <strain evidence="1 2">DSM 19783</strain>
    </source>
</reference>
<name>A0A8E2VHU8_9RHOB</name>
<dbReference type="RefSeq" id="WP_108028939.1">
    <property type="nucleotide sequence ID" value="NZ_QAYC01000028.1"/>
</dbReference>
<evidence type="ECO:0000313" key="2">
    <source>
        <dbReference type="Proteomes" id="UP000244037"/>
    </source>
</evidence>
<evidence type="ECO:0000313" key="1">
    <source>
        <dbReference type="EMBL" id="PTW38814.1"/>
    </source>
</evidence>
<dbReference type="Proteomes" id="UP000244037">
    <property type="component" value="Unassembled WGS sequence"/>
</dbReference>
<dbReference type="OrthoDB" id="9806213at2"/>
<gene>
    <name evidence="1" type="ORF">C8N38_12815</name>
</gene>
<sequence length="87" mass="10131">MEEIAEYLRHTKPKELIHAIAEDILDRFAEAPLIDRYEAYERLMSYWAETMQDDVFSIAMTVGKRPRNCAGRVRRPTTRARSMAGRG</sequence>
<protein>
    <submittedName>
        <fullName evidence="1">Uncharacterized protein</fullName>
    </submittedName>
</protein>
<dbReference type="AlphaFoldDB" id="A0A8E2VHU8"/>
<proteinExistence type="predicted"/>
<organism evidence="1 2">
    <name type="scientific">Rhodovulum kholense</name>
    <dbReference type="NCBI Taxonomy" id="453584"/>
    <lineage>
        <taxon>Bacteria</taxon>
        <taxon>Pseudomonadati</taxon>
        <taxon>Pseudomonadota</taxon>
        <taxon>Alphaproteobacteria</taxon>
        <taxon>Rhodobacterales</taxon>
        <taxon>Paracoccaceae</taxon>
        <taxon>Rhodovulum</taxon>
    </lineage>
</organism>
<comment type="caution">
    <text evidence="1">The sequence shown here is derived from an EMBL/GenBank/DDBJ whole genome shotgun (WGS) entry which is preliminary data.</text>
</comment>
<accession>A0A8E2VHU8</accession>